<keyword evidence="6" id="KW-1185">Reference proteome</keyword>
<evidence type="ECO:0000256" key="4">
    <source>
        <dbReference type="ARBA" id="ARBA00047942"/>
    </source>
</evidence>
<dbReference type="AlphaFoldDB" id="A0A7Z0L2Z8"/>
<dbReference type="PANTHER" id="PTHR33841:SF1">
    <property type="entry name" value="DNA METHYLTRANSFERASE A"/>
    <property type="match status" value="1"/>
</dbReference>
<proteinExistence type="predicted"/>
<dbReference type="SUPFAM" id="SSF53335">
    <property type="entry name" value="S-adenosyl-L-methionine-dependent methyltransferases"/>
    <property type="match status" value="1"/>
</dbReference>
<dbReference type="PRINTS" id="PR00507">
    <property type="entry name" value="N12N6MTFRASE"/>
</dbReference>
<keyword evidence="3" id="KW-0808">Transferase</keyword>
<dbReference type="GO" id="GO:0032259">
    <property type="term" value="P:methylation"/>
    <property type="evidence" value="ECO:0007669"/>
    <property type="project" value="UniProtKB-KW"/>
</dbReference>
<keyword evidence="2" id="KW-0489">Methyltransferase</keyword>
<gene>
    <name evidence="5" type="ORF">HUK65_17140</name>
</gene>
<comment type="caution">
    <text evidence="5">The sequence shown here is derived from an EMBL/GenBank/DDBJ whole genome shotgun (WGS) entry which is preliminary data.</text>
</comment>
<name>A0A7Z0L2Z8_9RHOB</name>
<dbReference type="RefSeq" id="WP_179907501.1">
    <property type="nucleotide sequence ID" value="NZ_JACBXS010000064.1"/>
</dbReference>
<dbReference type="Gene3D" id="3.40.50.150">
    <property type="entry name" value="Vaccinia Virus protein VP39"/>
    <property type="match status" value="1"/>
</dbReference>
<evidence type="ECO:0000256" key="1">
    <source>
        <dbReference type="ARBA" id="ARBA00011900"/>
    </source>
</evidence>
<protein>
    <recommendedName>
        <fullName evidence="1">site-specific DNA-methyltransferase (adenine-specific)</fullName>
        <ecNumber evidence="1">2.1.1.72</ecNumber>
    </recommendedName>
</protein>
<dbReference type="InterPro" id="IPR050953">
    <property type="entry name" value="N4_N6_ade-DNA_methylase"/>
</dbReference>
<dbReference type="EMBL" id="JACBXS010000064">
    <property type="protein sequence ID" value="NYS26708.1"/>
    <property type="molecule type" value="Genomic_DNA"/>
</dbReference>
<evidence type="ECO:0000313" key="6">
    <source>
        <dbReference type="Proteomes" id="UP000529417"/>
    </source>
</evidence>
<dbReference type="PANTHER" id="PTHR33841">
    <property type="entry name" value="DNA METHYLTRANSFERASE YEEA-RELATED"/>
    <property type="match status" value="1"/>
</dbReference>
<organism evidence="5 6">
    <name type="scientific">Rhabdonatronobacter sediminivivens</name>
    <dbReference type="NCBI Taxonomy" id="2743469"/>
    <lineage>
        <taxon>Bacteria</taxon>
        <taxon>Pseudomonadati</taxon>
        <taxon>Pseudomonadota</taxon>
        <taxon>Alphaproteobacteria</taxon>
        <taxon>Rhodobacterales</taxon>
        <taxon>Paracoccaceae</taxon>
        <taxon>Rhabdonatronobacter</taxon>
    </lineage>
</organism>
<reference evidence="5 6" key="1">
    <citation type="journal article" date="2000" name="Arch. Microbiol.">
        <title>Rhodobaca bogoriensis gen. nov. and sp. nov., an alkaliphilic purple nonsulfur bacterium from African Rift Valley soda lakes.</title>
        <authorList>
            <person name="Milford A.D."/>
            <person name="Achenbach L.A."/>
            <person name="Jung D.O."/>
            <person name="Madigan M.T."/>
        </authorList>
    </citation>
    <scope>NUCLEOTIDE SEQUENCE [LARGE SCALE GENOMIC DNA]</scope>
    <source>
        <strain evidence="5 6">2376</strain>
    </source>
</reference>
<accession>A0A7Z0L2Z8</accession>
<evidence type="ECO:0000256" key="2">
    <source>
        <dbReference type="ARBA" id="ARBA00022603"/>
    </source>
</evidence>
<comment type="catalytic activity">
    <reaction evidence="4">
        <text>a 2'-deoxyadenosine in DNA + S-adenosyl-L-methionine = an N(6)-methyl-2'-deoxyadenosine in DNA + S-adenosyl-L-homocysteine + H(+)</text>
        <dbReference type="Rhea" id="RHEA:15197"/>
        <dbReference type="Rhea" id="RHEA-COMP:12418"/>
        <dbReference type="Rhea" id="RHEA-COMP:12419"/>
        <dbReference type="ChEBI" id="CHEBI:15378"/>
        <dbReference type="ChEBI" id="CHEBI:57856"/>
        <dbReference type="ChEBI" id="CHEBI:59789"/>
        <dbReference type="ChEBI" id="CHEBI:90615"/>
        <dbReference type="ChEBI" id="CHEBI:90616"/>
        <dbReference type="EC" id="2.1.1.72"/>
    </reaction>
</comment>
<dbReference type="Proteomes" id="UP000529417">
    <property type="component" value="Unassembled WGS sequence"/>
</dbReference>
<evidence type="ECO:0000256" key="3">
    <source>
        <dbReference type="ARBA" id="ARBA00022679"/>
    </source>
</evidence>
<dbReference type="InterPro" id="IPR029063">
    <property type="entry name" value="SAM-dependent_MTases_sf"/>
</dbReference>
<sequence length="480" mass="54050">MNDLSSSPPIRNDVRETTIYSVDSTCVWALDAHEAVLAAETAEADLSYSSECKSESKRKLAGAYYTPADVADHFWKIFFDRRDITSSLAAQRLLESAHFVEPSVGAGALFFSLIKGLLDQGLSPSVICSINADLIDINRLALDFIRDQIEDLEQRWLVKFGRVRLIHGDFRSYELPATDRAAIFFGNPPFVANEKGTSKWKNLYADFLERSLKLSQRPSHLHFILPLSIAFSRDYSALRANLRSLKSEISVSNYDNIPDTLFKSGKPKHTNTNKANSQRCSILSVVPSKAPRVYASALQRWSKGERTSLLSSVPMFHDVTAYRLDDQIPRPTRQLVADYLQSSSGVRQLGTLINSSSRYRLVTASVARNYIGFRDEIDGSCNVLSFGSEEDFLTALGALSSRLFFEYWLTVGDGFHLTKSTIYNFPISKHVEKELQSLHPAIRKFWKSRKDFEKAKLNNGRQTRSFDFSSVAPSLLVQQP</sequence>
<dbReference type="EC" id="2.1.1.72" evidence="1"/>
<evidence type="ECO:0000313" key="5">
    <source>
        <dbReference type="EMBL" id="NYS26708.1"/>
    </source>
</evidence>
<dbReference type="GO" id="GO:0009007">
    <property type="term" value="F:site-specific DNA-methyltransferase (adenine-specific) activity"/>
    <property type="evidence" value="ECO:0007669"/>
    <property type="project" value="UniProtKB-EC"/>
</dbReference>